<sequence length="257" mass="28818">MFLNFKIQGEGEPLLLIHGLFGSLDNLGGLARVLAEHYKVYQIDLPNHGLSPRSLNVDYASQADAVLAFLDQQDLNCISVVGHSMGGKVAMMMATRYPERIKQLVVMDIAPVRYQVRRHDNVFSGLNASMQQPINSRKDAEAKLADHIVDPGVRQFLLKSLARQEDGTFDWRFNVDALEANYEDITGWTNVGQYPGNTLFLKGGESDYISAEHRDEIEAQFPNAKAHVVANTGHWLHAEKPETVARVITRFLTKSER</sequence>
<dbReference type="PANTHER" id="PTHR46118:SF4">
    <property type="entry name" value="PROTEIN ABHD11"/>
    <property type="match status" value="1"/>
</dbReference>
<keyword evidence="4" id="KW-1185">Reference proteome</keyword>
<dbReference type="Gene3D" id="3.40.50.1820">
    <property type="entry name" value="alpha/beta hydrolase"/>
    <property type="match status" value="1"/>
</dbReference>
<reference evidence="3" key="1">
    <citation type="submission" date="2021-12" db="EMBL/GenBank/DDBJ databases">
        <title>Enterovibrio ZSDZ35 sp. nov. and Enterovibrio ZSDZ42 sp. nov., isolated from coastal seawater in Qingdao.</title>
        <authorList>
            <person name="Zhang P."/>
        </authorList>
    </citation>
    <scope>NUCLEOTIDE SEQUENCE</scope>
    <source>
        <strain evidence="3">ZSDZ35</strain>
    </source>
</reference>
<proteinExistence type="predicted"/>
<comment type="caution">
    <text evidence="3">The sequence shown here is derived from an EMBL/GenBank/DDBJ whole genome shotgun (WGS) entry which is preliminary data.</text>
</comment>
<evidence type="ECO:0000313" key="3">
    <source>
        <dbReference type="EMBL" id="MDD1782350.1"/>
    </source>
</evidence>
<dbReference type="InterPro" id="IPR000639">
    <property type="entry name" value="Epox_hydrolase-like"/>
</dbReference>
<dbReference type="Proteomes" id="UP001149821">
    <property type="component" value="Unassembled WGS sequence"/>
</dbReference>
<dbReference type="PRINTS" id="PR00111">
    <property type="entry name" value="ABHYDROLASE"/>
</dbReference>
<evidence type="ECO:0000256" key="1">
    <source>
        <dbReference type="ARBA" id="ARBA00022801"/>
    </source>
</evidence>
<dbReference type="InterPro" id="IPR000073">
    <property type="entry name" value="AB_hydrolase_1"/>
</dbReference>
<feature type="domain" description="AB hydrolase-1" evidence="2">
    <location>
        <begin position="13"/>
        <end position="241"/>
    </location>
</feature>
<name>A0ABT5QMY0_9GAMM</name>
<organism evidence="3 4">
    <name type="scientific">Enterovibrio qingdaonensis</name>
    <dbReference type="NCBI Taxonomy" id="2899818"/>
    <lineage>
        <taxon>Bacteria</taxon>
        <taxon>Pseudomonadati</taxon>
        <taxon>Pseudomonadota</taxon>
        <taxon>Gammaproteobacteria</taxon>
        <taxon>Vibrionales</taxon>
        <taxon>Vibrionaceae</taxon>
        <taxon>Enterovibrio</taxon>
    </lineage>
</organism>
<accession>A0ABT5QMY0</accession>
<dbReference type="EMBL" id="JAJUBB010000010">
    <property type="protein sequence ID" value="MDD1782350.1"/>
    <property type="molecule type" value="Genomic_DNA"/>
</dbReference>
<evidence type="ECO:0000313" key="4">
    <source>
        <dbReference type="Proteomes" id="UP001149821"/>
    </source>
</evidence>
<keyword evidence="1 3" id="KW-0378">Hydrolase</keyword>
<dbReference type="SUPFAM" id="SSF53474">
    <property type="entry name" value="alpha/beta-Hydrolases"/>
    <property type="match status" value="1"/>
</dbReference>
<protein>
    <submittedName>
        <fullName evidence="3">Alpha/beta fold hydrolase</fullName>
    </submittedName>
</protein>
<dbReference type="PANTHER" id="PTHR46118">
    <property type="entry name" value="PROTEIN ABHD11"/>
    <property type="match status" value="1"/>
</dbReference>
<dbReference type="Pfam" id="PF00561">
    <property type="entry name" value="Abhydrolase_1"/>
    <property type="match status" value="1"/>
</dbReference>
<dbReference type="InterPro" id="IPR029058">
    <property type="entry name" value="AB_hydrolase_fold"/>
</dbReference>
<dbReference type="GO" id="GO:0016787">
    <property type="term" value="F:hydrolase activity"/>
    <property type="evidence" value="ECO:0007669"/>
    <property type="project" value="UniProtKB-KW"/>
</dbReference>
<dbReference type="PRINTS" id="PR00412">
    <property type="entry name" value="EPOXHYDRLASE"/>
</dbReference>
<evidence type="ECO:0000259" key="2">
    <source>
        <dbReference type="Pfam" id="PF00561"/>
    </source>
</evidence>
<gene>
    <name evidence="3" type="ORF">LRP49_14355</name>
</gene>
<dbReference type="RefSeq" id="WP_274142992.1">
    <property type="nucleotide sequence ID" value="NZ_JAJUBB010000010.1"/>
</dbReference>